<gene>
    <name evidence="8" type="ORF">H2200_000380</name>
</gene>
<feature type="domain" description="Major facilitator superfamily (MFS) profile" evidence="7">
    <location>
        <begin position="50"/>
        <end position="465"/>
    </location>
</feature>
<reference evidence="8" key="1">
    <citation type="submission" date="2022-10" db="EMBL/GenBank/DDBJ databases">
        <title>Culturing micro-colonial fungi from biological soil crusts in the Mojave desert and describing Neophaeococcomyces mojavensis, and introducing the new genera and species Taxawa tesnikishii.</title>
        <authorList>
            <person name="Kurbessoian T."/>
            <person name="Stajich J.E."/>
        </authorList>
    </citation>
    <scope>NUCLEOTIDE SEQUENCE</scope>
    <source>
        <strain evidence="8">TK_41</strain>
    </source>
</reference>
<dbReference type="FunFam" id="1.20.1250.20:FF:000018">
    <property type="entry name" value="MFS transporter permease"/>
    <property type="match status" value="1"/>
</dbReference>
<dbReference type="Pfam" id="PF07690">
    <property type="entry name" value="MFS_1"/>
    <property type="match status" value="1"/>
</dbReference>
<keyword evidence="3 6" id="KW-0812">Transmembrane</keyword>
<keyword evidence="2" id="KW-0813">Transport</keyword>
<dbReference type="PROSITE" id="PS50850">
    <property type="entry name" value="MFS"/>
    <property type="match status" value="1"/>
</dbReference>
<feature type="transmembrane region" description="Helical" evidence="6">
    <location>
        <begin position="84"/>
        <end position="104"/>
    </location>
</feature>
<evidence type="ECO:0000256" key="5">
    <source>
        <dbReference type="ARBA" id="ARBA00023136"/>
    </source>
</evidence>
<evidence type="ECO:0000256" key="3">
    <source>
        <dbReference type="ARBA" id="ARBA00022692"/>
    </source>
</evidence>
<evidence type="ECO:0000313" key="9">
    <source>
        <dbReference type="Proteomes" id="UP001172673"/>
    </source>
</evidence>
<evidence type="ECO:0000313" key="8">
    <source>
        <dbReference type="EMBL" id="KAJ9616661.1"/>
    </source>
</evidence>
<name>A0AA39CQX4_9EURO</name>
<keyword evidence="5 6" id="KW-0472">Membrane</keyword>
<dbReference type="PANTHER" id="PTHR43791:SF3">
    <property type="entry name" value="MAJOR FACILITATOR SUPERFAMILY (MFS) PROFILE DOMAIN-CONTAINING PROTEIN"/>
    <property type="match status" value="1"/>
</dbReference>
<comment type="subcellular location">
    <subcellularLocation>
        <location evidence="1">Membrane</location>
        <topology evidence="1">Multi-pass membrane protein</topology>
    </subcellularLocation>
</comment>
<keyword evidence="9" id="KW-1185">Reference proteome</keyword>
<organism evidence="8 9">
    <name type="scientific">Cladophialophora chaetospira</name>
    <dbReference type="NCBI Taxonomy" id="386627"/>
    <lineage>
        <taxon>Eukaryota</taxon>
        <taxon>Fungi</taxon>
        <taxon>Dikarya</taxon>
        <taxon>Ascomycota</taxon>
        <taxon>Pezizomycotina</taxon>
        <taxon>Eurotiomycetes</taxon>
        <taxon>Chaetothyriomycetidae</taxon>
        <taxon>Chaetothyriales</taxon>
        <taxon>Herpotrichiellaceae</taxon>
        <taxon>Cladophialophora</taxon>
    </lineage>
</organism>
<feature type="transmembrane region" description="Helical" evidence="6">
    <location>
        <begin position="319"/>
        <end position="340"/>
    </location>
</feature>
<dbReference type="FunFam" id="1.20.1250.20:FF:000013">
    <property type="entry name" value="MFS general substrate transporter"/>
    <property type="match status" value="1"/>
</dbReference>
<feature type="transmembrane region" description="Helical" evidence="6">
    <location>
        <begin position="116"/>
        <end position="139"/>
    </location>
</feature>
<feature type="transmembrane region" description="Helical" evidence="6">
    <location>
        <begin position="407"/>
        <end position="427"/>
    </location>
</feature>
<dbReference type="EMBL" id="JAPDRK010000001">
    <property type="protein sequence ID" value="KAJ9616661.1"/>
    <property type="molecule type" value="Genomic_DNA"/>
</dbReference>
<feature type="transmembrane region" description="Helical" evidence="6">
    <location>
        <begin position="145"/>
        <end position="165"/>
    </location>
</feature>
<feature type="transmembrane region" description="Helical" evidence="6">
    <location>
        <begin position="177"/>
        <end position="199"/>
    </location>
</feature>
<dbReference type="InterPro" id="IPR020846">
    <property type="entry name" value="MFS_dom"/>
</dbReference>
<dbReference type="SUPFAM" id="SSF103473">
    <property type="entry name" value="MFS general substrate transporter"/>
    <property type="match status" value="1"/>
</dbReference>
<dbReference type="GO" id="GO:0022857">
    <property type="term" value="F:transmembrane transporter activity"/>
    <property type="evidence" value="ECO:0007669"/>
    <property type="project" value="InterPro"/>
</dbReference>
<evidence type="ECO:0000256" key="2">
    <source>
        <dbReference type="ARBA" id="ARBA00022448"/>
    </source>
</evidence>
<dbReference type="InterPro" id="IPR011701">
    <property type="entry name" value="MFS"/>
</dbReference>
<feature type="transmembrane region" description="Helical" evidence="6">
    <location>
        <begin position="439"/>
        <end position="460"/>
    </location>
</feature>
<evidence type="ECO:0000259" key="7">
    <source>
        <dbReference type="PROSITE" id="PS50850"/>
    </source>
</evidence>
<dbReference type="GO" id="GO:0016020">
    <property type="term" value="C:membrane"/>
    <property type="evidence" value="ECO:0007669"/>
    <property type="project" value="UniProtKB-SubCell"/>
</dbReference>
<sequence length="484" mass="53235">MKLHEKIKQTESSTEKIDERFEFEGNALHVETEMDLKLERRITRKIDLRLIPILSAIYTFALIDRTNVGAARISGIDEALGLKIGNRASVCILVFYVGYIFFELPSNIALKKFGPASWLPLLGVTWGAIVIGMGCVQTWQAFAALRAILGVLEAGLYPGCIYLISSWYRRYEVQKRIAVFFMTASFLSSLSNILAYGLIQIADEPGTNGWKWIFIVEGAITIGIALLAFAVVVDFPESKRNKFLSPEEKKVVRARLEQERGSSEGEKMTWKVIFATLADLQVWGSAIMYMSASVGVYSFLIFLPVILRTGLGFSLTQSFLLSSPPAAFSVIFALVISWLADKYRVRGPFVFGEAILAIIGLAMIGFIEHPTPRYLGAFLGQAGANALVITTLVWGQNNVRSDAKRSVTTAIQVMMASVGGIYSALVFRQQDAPNYIPGIIATGAVMLLTAVLAPVMSLLLRKANAQADAGTRMIEGSATFRYTF</sequence>
<evidence type="ECO:0000256" key="4">
    <source>
        <dbReference type="ARBA" id="ARBA00022989"/>
    </source>
</evidence>
<feature type="transmembrane region" description="Helical" evidence="6">
    <location>
        <begin position="286"/>
        <end position="307"/>
    </location>
</feature>
<feature type="transmembrane region" description="Helical" evidence="6">
    <location>
        <begin position="373"/>
        <end position="395"/>
    </location>
</feature>
<dbReference type="Proteomes" id="UP001172673">
    <property type="component" value="Unassembled WGS sequence"/>
</dbReference>
<evidence type="ECO:0000256" key="6">
    <source>
        <dbReference type="SAM" id="Phobius"/>
    </source>
</evidence>
<feature type="transmembrane region" description="Helical" evidence="6">
    <location>
        <begin position="347"/>
        <end position="367"/>
    </location>
</feature>
<dbReference type="Gene3D" id="1.20.1250.20">
    <property type="entry name" value="MFS general substrate transporter like domains"/>
    <property type="match status" value="2"/>
</dbReference>
<dbReference type="InterPro" id="IPR036259">
    <property type="entry name" value="MFS_trans_sf"/>
</dbReference>
<dbReference type="PANTHER" id="PTHR43791">
    <property type="entry name" value="PERMEASE-RELATED"/>
    <property type="match status" value="1"/>
</dbReference>
<evidence type="ECO:0000256" key="1">
    <source>
        <dbReference type="ARBA" id="ARBA00004141"/>
    </source>
</evidence>
<accession>A0AA39CQX4</accession>
<protein>
    <recommendedName>
        <fullName evidence="7">Major facilitator superfamily (MFS) profile domain-containing protein</fullName>
    </recommendedName>
</protein>
<dbReference type="AlphaFoldDB" id="A0AA39CQX4"/>
<comment type="caution">
    <text evidence="8">The sequence shown here is derived from an EMBL/GenBank/DDBJ whole genome shotgun (WGS) entry which is preliminary data.</text>
</comment>
<feature type="transmembrane region" description="Helical" evidence="6">
    <location>
        <begin position="46"/>
        <end position="64"/>
    </location>
</feature>
<proteinExistence type="predicted"/>
<keyword evidence="4 6" id="KW-1133">Transmembrane helix</keyword>
<feature type="transmembrane region" description="Helical" evidence="6">
    <location>
        <begin position="211"/>
        <end position="233"/>
    </location>
</feature>